<evidence type="ECO:0000313" key="3">
    <source>
        <dbReference type="EMBL" id="GAA0184334.1"/>
    </source>
</evidence>
<dbReference type="AlphaFoldDB" id="A0AAV3RTS2"/>
<dbReference type="GO" id="GO:0008233">
    <property type="term" value="F:peptidase activity"/>
    <property type="evidence" value="ECO:0007669"/>
    <property type="project" value="UniProtKB-KW"/>
</dbReference>
<dbReference type="Proteomes" id="UP001454036">
    <property type="component" value="Unassembled WGS sequence"/>
</dbReference>
<dbReference type="InterPro" id="IPR025724">
    <property type="entry name" value="GAG-pre-integrase_dom"/>
</dbReference>
<keyword evidence="1" id="KW-0378">Hydrolase</keyword>
<keyword evidence="1" id="KW-0645">Protease</keyword>
<feature type="domain" description="Integrase catalytic" evidence="2">
    <location>
        <begin position="415"/>
        <end position="583"/>
    </location>
</feature>
<evidence type="ECO:0000256" key="1">
    <source>
        <dbReference type="ARBA" id="ARBA00022670"/>
    </source>
</evidence>
<dbReference type="InterPro" id="IPR039537">
    <property type="entry name" value="Retrotran_Ty1/copia-like"/>
</dbReference>
<dbReference type="InterPro" id="IPR001584">
    <property type="entry name" value="Integrase_cat-core"/>
</dbReference>
<sequence>MENVLYSTWAELFQIHCRSSKVIKHILPNQDSTGSDSYNEDWATLDATVLKWIYATISSDLLHTIIQPGLTALDAWKDNESSRTVTLEQDFSSTNMADFASTSAYCQRLKNLADQLKNVGAPVANSRLVLQMVSGLTEAYNGVGTHSPNYTDSGILSRSFYATTWSRPSVPATQRGSSRTTHPGLFARRPQSPFHNEAYSAIDIEQDMHTLGLIPLDSDWFMDTGATSHMTSDRGTLPYYFNSNTPTNIVVGDCNSVPISGYGHAVLPLPNPPLHLKNVLHVSKIIKNLISVRKFTTDNCVSIEFDPFGFSVKDLRTGTRIMRCDCTGALYPLLPTTRPFSSSRSSAQPTTVFPSNFLSLSSTLWHERLGHPGAPVFATLRKNNFINCNGYLKDFCQSCALCKHIKLPFNISTSVTSMPFDIIHNDLWTSPVLSSSGHRYYLIFLDDFISYLWTFPLSHKSQVFSAFVMFRALIRTQFNTEIKCLQCDNGTEFTNNAFKSLCNTNGITLRLSYPYTSPQNGKAERTLCTINNHIRTIMTQPNMPSTFWHHTLQTTTYLLNILPHKTFLYVSGVSATRCFRPSPFTNSKADLHRVSS</sequence>
<dbReference type="Pfam" id="PF13976">
    <property type="entry name" value="gag_pre-integrs"/>
    <property type="match status" value="1"/>
</dbReference>
<dbReference type="GO" id="GO:0006508">
    <property type="term" value="P:proteolysis"/>
    <property type="evidence" value="ECO:0007669"/>
    <property type="project" value="UniProtKB-KW"/>
</dbReference>
<accession>A0AAV3RTS2</accession>
<dbReference type="Gene3D" id="3.30.420.10">
    <property type="entry name" value="Ribonuclease H-like superfamily/Ribonuclease H"/>
    <property type="match status" value="1"/>
</dbReference>
<gene>
    <name evidence="3" type="ORF">LIER_31622</name>
</gene>
<evidence type="ECO:0000259" key="2">
    <source>
        <dbReference type="PROSITE" id="PS50994"/>
    </source>
</evidence>
<dbReference type="InterPro" id="IPR054722">
    <property type="entry name" value="PolX-like_BBD"/>
</dbReference>
<dbReference type="PANTHER" id="PTHR42648:SF30">
    <property type="entry name" value="RIBONUCLEASE H-LIKE DOMAIN, GAG-PRE-INTEGRASE DOMAIN PROTEIN-RELATED"/>
    <property type="match status" value="1"/>
</dbReference>
<dbReference type="PANTHER" id="PTHR42648">
    <property type="entry name" value="TRANSPOSASE, PUTATIVE-RELATED"/>
    <property type="match status" value="1"/>
</dbReference>
<dbReference type="PROSITE" id="PS50994">
    <property type="entry name" value="INTEGRASE"/>
    <property type="match status" value="1"/>
</dbReference>
<dbReference type="GO" id="GO:0003676">
    <property type="term" value="F:nucleic acid binding"/>
    <property type="evidence" value="ECO:0007669"/>
    <property type="project" value="InterPro"/>
</dbReference>
<dbReference type="Pfam" id="PF00665">
    <property type="entry name" value="rve"/>
    <property type="match status" value="1"/>
</dbReference>
<name>A0AAV3RTS2_LITER</name>
<protein>
    <recommendedName>
        <fullName evidence="2">Integrase catalytic domain-containing protein</fullName>
    </recommendedName>
</protein>
<dbReference type="SUPFAM" id="SSF53098">
    <property type="entry name" value="Ribonuclease H-like"/>
    <property type="match status" value="1"/>
</dbReference>
<comment type="caution">
    <text evidence="3">The sequence shown here is derived from an EMBL/GenBank/DDBJ whole genome shotgun (WGS) entry which is preliminary data.</text>
</comment>
<reference evidence="3 4" key="1">
    <citation type="submission" date="2024-01" db="EMBL/GenBank/DDBJ databases">
        <title>The complete chloroplast genome sequence of Lithospermum erythrorhizon: insights into the phylogenetic relationship among Boraginaceae species and the maternal lineages of purple gromwells.</title>
        <authorList>
            <person name="Okada T."/>
            <person name="Watanabe K."/>
        </authorList>
    </citation>
    <scope>NUCLEOTIDE SEQUENCE [LARGE SCALE GENOMIC DNA]</scope>
</reference>
<proteinExistence type="predicted"/>
<dbReference type="GO" id="GO:0015074">
    <property type="term" value="P:DNA integration"/>
    <property type="evidence" value="ECO:0007669"/>
    <property type="project" value="InterPro"/>
</dbReference>
<evidence type="ECO:0000313" key="4">
    <source>
        <dbReference type="Proteomes" id="UP001454036"/>
    </source>
</evidence>
<dbReference type="Pfam" id="PF14223">
    <property type="entry name" value="Retrotran_gag_2"/>
    <property type="match status" value="1"/>
</dbReference>
<dbReference type="InterPro" id="IPR012337">
    <property type="entry name" value="RNaseH-like_sf"/>
</dbReference>
<dbReference type="InterPro" id="IPR036397">
    <property type="entry name" value="RNaseH_sf"/>
</dbReference>
<dbReference type="Pfam" id="PF22936">
    <property type="entry name" value="Pol_BBD"/>
    <property type="match status" value="1"/>
</dbReference>
<organism evidence="3 4">
    <name type="scientific">Lithospermum erythrorhizon</name>
    <name type="common">Purple gromwell</name>
    <name type="synonym">Lithospermum officinale var. erythrorhizon</name>
    <dbReference type="NCBI Taxonomy" id="34254"/>
    <lineage>
        <taxon>Eukaryota</taxon>
        <taxon>Viridiplantae</taxon>
        <taxon>Streptophyta</taxon>
        <taxon>Embryophyta</taxon>
        <taxon>Tracheophyta</taxon>
        <taxon>Spermatophyta</taxon>
        <taxon>Magnoliopsida</taxon>
        <taxon>eudicotyledons</taxon>
        <taxon>Gunneridae</taxon>
        <taxon>Pentapetalae</taxon>
        <taxon>asterids</taxon>
        <taxon>lamiids</taxon>
        <taxon>Boraginales</taxon>
        <taxon>Boraginaceae</taxon>
        <taxon>Boraginoideae</taxon>
        <taxon>Lithospermeae</taxon>
        <taxon>Lithospermum</taxon>
    </lineage>
</organism>
<keyword evidence="4" id="KW-1185">Reference proteome</keyword>
<dbReference type="EMBL" id="BAABME010011820">
    <property type="protein sequence ID" value="GAA0184334.1"/>
    <property type="molecule type" value="Genomic_DNA"/>
</dbReference>